<protein>
    <submittedName>
        <fullName evidence="1">Uncharacterized protein</fullName>
    </submittedName>
</protein>
<evidence type="ECO:0000313" key="2">
    <source>
        <dbReference type="Proteomes" id="UP000078540"/>
    </source>
</evidence>
<keyword evidence="2" id="KW-1185">Reference proteome</keyword>
<reference evidence="1 2" key="1">
    <citation type="submission" date="2015-09" db="EMBL/GenBank/DDBJ databases">
        <title>Atta colombica WGS genome.</title>
        <authorList>
            <person name="Nygaard S."/>
            <person name="Hu H."/>
            <person name="Boomsma J."/>
            <person name="Zhang G."/>
        </authorList>
    </citation>
    <scope>NUCLEOTIDE SEQUENCE [LARGE SCALE GENOMIC DNA]</scope>
    <source>
        <strain evidence="1">Treedump-2</strain>
        <tissue evidence="1">Whole body</tissue>
    </source>
</reference>
<proteinExistence type="predicted"/>
<dbReference type="AlphaFoldDB" id="A0A195AUW8"/>
<organism evidence="1 2">
    <name type="scientific">Atta colombica</name>
    <dbReference type="NCBI Taxonomy" id="520822"/>
    <lineage>
        <taxon>Eukaryota</taxon>
        <taxon>Metazoa</taxon>
        <taxon>Ecdysozoa</taxon>
        <taxon>Arthropoda</taxon>
        <taxon>Hexapoda</taxon>
        <taxon>Insecta</taxon>
        <taxon>Pterygota</taxon>
        <taxon>Neoptera</taxon>
        <taxon>Endopterygota</taxon>
        <taxon>Hymenoptera</taxon>
        <taxon>Apocrita</taxon>
        <taxon>Aculeata</taxon>
        <taxon>Formicoidea</taxon>
        <taxon>Formicidae</taxon>
        <taxon>Myrmicinae</taxon>
        <taxon>Atta</taxon>
    </lineage>
</organism>
<dbReference type="Proteomes" id="UP000078540">
    <property type="component" value="Unassembled WGS sequence"/>
</dbReference>
<accession>A0A195AUW8</accession>
<evidence type="ECO:0000313" key="1">
    <source>
        <dbReference type="EMBL" id="KYM75820.1"/>
    </source>
</evidence>
<name>A0A195AUW8_9HYME</name>
<sequence>MRVTRICVRFKRPNVFRELKLLTRVCVGVAPLRNCGTLAALMRTFPTLPRIIPAFAVRERRLTTCGLPLSAYGTPRQPCVNAIRHPDAYSAGNAAVAAAVASSSLISRATNISRGGFIGVGISAQGWNVPDGSMSEGRGRLAGQLLLFYSRS</sequence>
<dbReference type="EMBL" id="KQ976738">
    <property type="protein sequence ID" value="KYM75820.1"/>
    <property type="molecule type" value="Genomic_DNA"/>
</dbReference>
<gene>
    <name evidence="1" type="ORF">ALC53_13885</name>
</gene>